<dbReference type="PANTHER" id="PTHR34985:SF1">
    <property type="entry name" value="SLR0554 PROTEIN"/>
    <property type="match status" value="1"/>
</dbReference>
<keyword evidence="3" id="KW-1185">Reference proteome</keyword>
<dbReference type="Proteomes" id="UP000501802">
    <property type="component" value="Chromosome"/>
</dbReference>
<reference evidence="2 3" key="1">
    <citation type="submission" date="2020-03" db="EMBL/GenBank/DDBJ databases">
        <authorList>
            <person name="Kim M.K."/>
        </authorList>
    </citation>
    <scope>NUCLEOTIDE SEQUENCE [LARGE SCALE GENOMIC DNA]</scope>
    <source>
        <strain evidence="2 3">BT328</strain>
    </source>
</reference>
<dbReference type="EMBL" id="CP050063">
    <property type="protein sequence ID" value="QIP15678.1"/>
    <property type="molecule type" value="Genomic_DNA"/>
</dbReference>
<proteinExistence type="predicted"/>
<dbReference type="AlphaFoldDB" id="A0A6G9ATG5"/>
<dbReference type="Pfam" id="PF05272">
    <property type="entry name" value="VapE-like_dom"/>
    <property type="match status" value="1"/>
</dbReference>
<organism evidence="2 3">
    <name type="scientific">Spirosoma aureum</name>
    <dbReference type="NCBI Taxonomy" id="2692134"/>
    <lineage>
        <taxon>Bacteria</taxon>
        <taxon>Pseudomonadati</taxon>
        <taxon>Bacteroidota</taxon>
        <taxon>Cytophagia</taxon>
        <taxon>Cytophagales</taxon>
        <taxon>Cytophagaceae</taxon>
        <taxon>Spirosoma</taxon>
    </lineage>
</organism>
<gene>
    <name evidence="2" type="ORF">G8759_25120</name>
</gene>
<sequence>MSKAADKPIKFLLIMDYLEKKYDFRFNTVSIDLEYKTKQETDWKTLNPADLEVELLREGFTGFDKQLAALLKSSFVPRFDPILEYFESLPPWDNQNDYIGILANYVRTTDQEFYLRQFKKMLVRMVAQGLNAIAFNKHCFTFYSNQNDGKTYFFENLLQGTGLAEYAKKNIEFEGKDAKRSLAENFMINLDELAGLSKQDVNRAKAFFSESQIKLRLPYDKKDSIMSRRASFVGSTNQREFLVDETGNVRWIVFEVLSINHDNGGPNGYKAVDINKVWAQAYFLFKNDYPVQLDKDEIAHSENNNARYGRDSVEYQMLLQYFTPVGKEQGGTFYQPYKLVERLTQLASNTVRLTSENIGRALKKMGVEKAQTRIGQLPVWGYYLTENLLNAADQPGGKSDIPF</sequence>
<dbReference type="RefSeq" id="WP_167214364.1">
    <property type="nucleotide sequence ID" value="NZ_CP050063.1"/>
</dbReference>
<dbReference type="KEGG" id="spib:G8759_25120"/>
<feature type="domain" description="Virulence-associated protein E-like" evidence="1">
    <location>
        <begin position="88"/>
        <end position="307"/>
    </location>
</feature>
<protein>
    <recommendedName>
        <fullName evidence="1">Virulence-associated protein E-like domain-containing protein</fullName>
    </recommendedName>
</protein>
<accession>A0A6G9ATG5</accession>
<name>A0A6G9ATG5_9BACT</name>
<dbReference type="PANTHER" id="PTHR34985">
    <property type="entry name" value="SLR0554 PROTEIN"/>
    <property type="match status" value="1"/>
</dbReference>
<evidence type="ECO:0000259" key="1">
    <source>
        <dbReference type="Pfam" id="PF05272"/>
    </source>
</evidence>
<evidence type="ECO:0000313" key="3">
    <source>
        <dbReference type="Proteomes" id="UP000501802"/>
    </source>
</evidence>
<dbReference type="InterPro" id="IPR007936">
    <property type="entry name" value="VapE-like_dom"/>
</dbReference>
<evidence type="ECO:0000313" key="2">
    <source>
        <dbReference type="EMBL" id="QIP15678.1"/>
    </source>
</evidence>